<dbReference type="Proteomes" id="UP001597472">
    <property type="component" value="Unassembled WGS sequence"/>
</dbReference>
<reference evidence="2" key="1">
    <citation type="journal article" date="2019" name="Int. J. Syst. Evol. Microbiol.">
        <title>The Global Catalogue of Microorganisms (GCM) 10K type strain sequencing project: providing services to taxonomists for standard genome sequencing and annotation.</title>
        <authorList>
            <consortium name="The Broad Institute Genomics Platform"/>
            <consortium name="The Broad Institute Genome Sequencing Center for Infectious Disease"/>
            <person name="Wu L."/>
            <person name="Ma J."/>
        </authorList>
    </citation>
    <scope>NUCLEOTIDE SEQUENCE [LARGE SCALE GENOMIC DNA]</scope>
    <source>
        <strain evidence="2">KCTC 42587</strain>
    </source>
</reference>
<keyword evidence="2" id="KW-1185">Reference proteome</keyword>
<accession>A0ABW5KUU6</accession>
<sequence>MKQIVILFLVMGLSVSCSHTTEQLIDQAFPKPKTLQIGIKNNTLFPFLRTEVTTTAGTIVFQQIPANSYSEFYEIPELFSEAPIQVQMPDNYYSYEVLNYDVSTRVTEGIYYFEVSVKLPENTLLITRKSL</sequence>
<dbReference type="RefSeq" id="WP_376892654.1">
    <property type="nucleotide sequence ID" value="NZ_JBHULS010000002.1"/>
</dbReference>
<evidence type="ECO:0000313" key="1">
    <source>
        <dbReference type="EMBL" id="MFD2551496.1"/>
    </source>
</evidence>
<name>A0ABW5KUU6_9FLAO</name>
<comment type="caution">
    <text evidence="1">The sequence shown here is derived from an EMBL/GenBank/DDBJ whole genome shotgun (WGS) entry which is preliminary data.</text>
</comment>
<organism evidence="1 2">
    <name type="scientific">Bizionia sediminis</name>
    <dbReference type="NCBI Taxonomy" id="1737064"/>
    <lineage>
        <taxon>Bacteria</taxon>
        <taxon>Pseudomonadati</taxon>
        <taxon>Bacteroidota</taxon>
        <taxon>Flavobacteriia</taxon>
        <taxon>Flavobacteriales</taxon>
        <taxon>Flavobacteriaceae</taxon>
        <taxon>Bizionia</taxon>
    </lineage>
</organism>
<gene>
    <name evidence="1" type="ORF">ACFSQP_06675</name>
</gene>
<protein>
    <submittedName>
        <fullName evidence="1">Uncharacterized protein</fullName>
    </submittedName>
</protein>
<evidence type="ECO:0000313" key="2">
    <source>
        <dbReference type="Proteomes" id="UP001597472"/>
    </source>
</evidence>
<proteinExistence type="predicted"/>
<dbReference type="EMBL" id="JBHULS010000002">
    <property type="protein sequence ID" value="MFD2551496.1"/>
    <property type="molecule type" value="Genomic_DNA"/>
</dbReference>
<dbReference type="PROSITE" id="PS51257">
    <property type="entry name" value="PROKAR_LIPOPROTEIN"/>
    <property type="match status" value="1"/>
</dbReference>